<gene>
    <name evidence="2" type="ORF">FPE_LOCUS27057</name>
</gene>
<accession>A0AAD2A169</accession>
<sequence>MMLDNILGRARVAKGNRGSFSDRFESLTTWSEEELDSLWIGVRRHGRGNWNAMLKDPRLHFFPCRTPRDLAERWDEDQSKLMYSMPFSQPKYASTPDVLSYGMKHFSYPKIKHRSDDVQLSLGDASTSYEDSDKKISPMDFINIQHNGLLQKPVTDARTFPSYSYAVAGAESSLHTGPMTSMTVKGCSLPPWLREAVAIPPRPPDTAPTSFDLSASHPGMQLFRQPYVNSNLCHQEARNRLNNKYTISGKTELQTGGRSHLTNSPLITRCRKSKPSDNNQEDLIIIHCDASSEETISDNQC</sequence>
<dbReference type="InterPro" id="IPR009057">
    <property type="entry name" value="Homeodomain-like_sf"/>
</dbReference>
<evidence type="ECO:0000313" key="3">
    <source>
        <dbReference type="Proteomes" id="UP000834106"/>
    </source>
</evidence>
<dbReference type="AlphaFoldDB" id="A0AAD2A169"/>
<evidence type="ECO:0000259" key="1">
    <source>
        <dbReference type="PROSITE" id="PS50090"/>
    </source>
</evidence>
<keyword evidence="3" id="KW-1185">Reference proteome</keyword>
<organism evidence="2 3">
    <name type="scientific">Fraxinus pennsylvanica</name>
    <dbReference type="NCBI Taxonomy" id="56036"/>
    <lineage>
        <taxon>Eukaryota</taxon>
        <taxon>Viridiplantae</taxon>
        <taxon>Streptophyta</taxon>
        <taxon>Embryophyta</taxon>
        <taxon>Tracheophyta</taxon>
        <taxon>Spermatophyta</taxon>
        <taxon>Magnoliopsida</taxon>
        <taxon>eudicotyledons</taxon>
        <taxon>Gunneridae</taxon>
        <taxon>Pentapetalae</taxon>
        <taxon>asterids</taxon>
        <taxon>lamiids</taxon>
        <taxon>Lamiales</taxon>
        <taxon>Oleaceae</taxon>
        <taxon>Oleeae</taxon>
        <taxon>Fraxinus</taxon>
    </lineage>
</organism>
<dbReference type="PROSITE" id="PS50090">
    <property type="entry name" value="MYB_LIKE"/>
    <property type="match status" value="1"/>
</dbReference>
<dbReference type="EMBL" id="OU503052">
    <property type="protein sequence ID" value="CAI9779627.1"/>
    <property type="molecule type" value="Genomic_DNA"/>
</dbReference>
<dbReference type="Proteomes" id="UP000834106">
    <property type="component" value="Chromosome 17"/>
</dbReference>
<dbReference type="Gene3D" id="1.10.10.60">
    <property type="entry name" value="Homeodomain-like"/>
    <property type="match status" value="1"/>
</dbReference>
<name>A0AAD2A169_9LAMI</name>
<evidence type="ECO:0000313" key="2">
    <source>
        <dbReference type="EMBL" id="CAI9779627.1"/>
    </source>
</evidence>
<dbReference type="InterPro" id="IPR001005">
    <property type="entry name" value="SANT/Myb"/>
</dbReference>
<reference evidence="2" key="1">
    <citation type="submission" date="2023-05" db="EMBL/GenBank/DDBJ databases">
        <authorList>
            <person name="Huff M."/>
        </authorList>
    </citation>
    <scope>NUCLEOTIDE SEQUENCE</scope>
</reference>
<feature type="domain" description="Myb-like" evidence="1">
    <location>
        <begin position="30"/>
        <end position="78"/>
    </location>
</feature>
<dbReference type="SUPFAM" id="SSF46689">
    <property type="entry name" value="Homeodomain-like"/>
    <property type="match status" value="1"/>
</dbReference>
<proteinExistence type="predicted"/>
<dbReference type="CDD" id="cd11660">
    <property type="entry name" value="SANT_TRF"/>
    <property type="match status" value="1"/>
</dbReference>
<protein>
    <recommendedName>
        <fullName evidence="1">Myb-like domain-containing protein</fullName>
    </recommendedName>
</protein>